<dbReference type="InterPro" id="IPR025263">
    <property type="entry name" value="YhdP_central"/>
</dbReference>
<dbReference type="PANTHER" id="PTHR38690">
    <property type="entry name" value="PROTEASE-RELATED"/>
    <property type="match status" value="1"/>
</dbReference>
<keyword evidence="1" id="KW-1133">Transmembrane helix</keyword>
<feature type="transmembrane region" description="Helical" evidence="1">
    <location>
        <begin position="38"/>
        <end position="65"/>
    </location>
</feature>
<protein>
    <recommendedName>
        <fullName evidence="2">YhdP central domain-containing protein</fullName>
    </recommendedName>
</protein>
<reference evidence="3 4" key="1">
    <citation type="submission" date="2013-12" db="EMBL/GenBank/DDBJ databases">
        <authorList>
            <consortium name="DOE Joint Genome Institute"/>
            <person name="Muyzer G."/>
            <person name="Huntemann M."/>
            <person name="Han J."/>
            <person name="Chen A."/>
            <person name="Kyrpides N."/>
            <person name="Mavromatis K."/>
            <person name="Markowitz V."/>
            <person name="Palaniappan K."/>
            <person name="Ivanova N."/>
            <person name="Schaumberg A."/>
            <person name="Pati A."/>
            <person name="Liolios K."/>
            <person name="Nordberg H.P."/>
            <person name="Cantor M.N."/>
            <person name="Hua S.X."/>
            <person name="Woyke T."/>
        </authorList>
    </citation>
    <scope>NUCLEOTIDE SEQUENCE [LARGE SCALE GENOMIC DNA]</scope>
    <source>
        <strain evidence="3 4">ARh 1</strain>
    </source>
</reference>
<dbReference type="EMBL" id="CP007029">
    <property type="protein sequence ID" value="AHE99877.1"/>
    <property type="molecule type" value="Genomic_DNA"/>
</dbReference>
<organism evidence="3 4">
    <name type="scientific">Thioalkalivibrio paradoxus ARh 1</name>
    <dbReference type="NCBI Taxonomy" id="713585"/>
    <lineage>
        <taxon>Bacteria</taxon>
        <taxon>Pseudomonadati</taxon>
        <taxon>Pseudomonadota</taxon>
        <taxon>Gammaproteobacteria</taxon>
        <taxon>Chromatiales</taxon>
        <taxon>Ectothiorhodospiraceae</taxon>
        <taxon>Thioalkalivibrio</taxon>
    </lineage>
</organism>
<dbReference type="InterPro" id="IPR011836">
    <property type="entry name" value="YhdP"/>
</dbReference>
<accession>W0DRI9</accession>
<keyword evidence="4" id="KW-1185">Reference proteome</keyword>
<evidence type="ECO:0000259" key="2">
    <source>
        <dbReference type="Pfam" id="PF13116"/>
    </source>
</evidence>
<dbReference type="KEGG" id="tti:THITH_02755"/>
<proteinExistence type="predicted"/>
<evidence type="ECO:0000256" key="1">
    <source>
        <dbReference type="SAM" id="Phobius"/>
    </source>
</evidence>
<feature type="domain" description="YhdP central" evidence="2">
    <location>
        <begin position="36"/>
        <end position="1297"/>
    </location>
</feature>
<gene>
    <name evidence="3" type="ORF">THITH_02755</name>
</gene>
<dbReference type="HOGENOM" id="CLU_003522_4_0_6"/>
<sequence>MPVSGGADSGFPLHDCTDGVAVAPMSARGGRGGLVMRWWLRAVVSAVALVLAVLSLLLLTLRLILPHSDGLATGLERLAGTWIDRDVRVESLQLSWSGWAPELVARQVWIAVPDGIPLQAREVGLTLAPLRSLRARRPVPGEVRLSGVDLRLERDADGVLTAHGWQFGGRDPLAQDWQRHFREFGRVRIADASLQWVDAGHQLHAGVRVDTLDLQADGRGLRAIGRGRLLAEAGGRIYLGLEAPLAGTKPAEFYLEADDLQLDYWGRMAGVPGELAGASSVKIWGSLEDGRVRRLQGEHDTRALLVHGDERRLHAFGHRFQWRALDREAVAWWSARTPGAGDARIEYRLVGDGPRRAADQISLAATGIALGPYARIAGWLYPDAVPGLDSWVALQPSGDLHSVQVLLARDDAGWQVRAAEADAAALKLNAHEAIPGFSGLDVSLDWEDGRGILALDSTGLEVDLPRWYGAPLWLDRLRARLDLQRDPSGWRLAISDFYAENPDAATEGDGRIVFGEQPQLDLALRFLRADGSRVTPYLPEHLLPPRTYQWLADSIRDATLTGGGMVYRGNPRDFPFRDGEGSFLLRAGIQDGRLDYQPGWPVAEGLAGTLLFHNASFRAEDVSGRILDTQVDDTEVTVADMLDRPLLEIRGRSAGPLDDLQDYLRQAGIGGDLGWYGDGVKSGGDGELDLELRIPLHGEGAEATEVAGNLRVHDALLELPEVPLRLQGLRGELRFGPELEIRGQGIQAVVHGEPVVIDVERPAGASGVQLRASGRQPLVPWVGEQPWLDQVRGSAHWRADIRLDDAGDSVLELSTDLEGVEVDWPPPLAKTRGTRRPLSIVWPIGPAAGDLARIRFAGVLAADLRIEPSRDAGLGTVRAIALQLGEPLPERRPVPETGIELDVRLPSVDVAPWLQVLEGLAAGGAPVDAADTLQLRRAEIDVTDSIRWGSLTLPGLQLRLNPFARGHWLSLSGDWLRGQAWIEPAAAVDEDGVPGRGRWRIALERLHLDHLPEWAGSGPPRPENVFEDPRQWPAVDLTAADLRLGELRFADLDLRLLPEPEGLEVRLPHLGAPDGGVALSGDGRWTKAPDGAHATELSIEARGDDWGAGLGSIGVSRALEQGTGVARFRLAWPGALHAPDPATLQGHVDLDLAEGALRDVEPGAGRLLGLVTLDLIPRRLRLDFRDVYTQGLIFDRLAGNATIDGGDLLIPELRIRSPSAVVRVSGRTGLIARDFDQSIVVVPRLRSTLPIVGALVGGPVAGAVVLLVERALGIGDQVEEAARVEYFVTGPWSNPVIRARVRTEQE</sequence>
<keyword evidence="1" id="KW-0812">Transmembrane</keyword>
<dbReference type="NCBIfam" id="TIGR02099">
    <property type="entry name" value="YhdP family protein"/>
    <property type="match status" value="1"/>
</dbReference>
<dbReference type="Pfam" id="PF13116">
    <property type="entry name" value="YhdP"/>
    <property type="match status" value="1"/>
</dbReference>
<name>W0DRI9_9GAMM</name>
<dbReference type="STRING" id="713585.THITH_02755"/>
<dbReference type="Proteomes" id="UP000005289">
    <property type="component" value="Chromosome"/>
</dbReference>
<keyword evidence="1" id="KW-0472">Membrane</keyword>
<evidence type="ECO:0000313" key="4">
    <source>
        <dbReference type="Proteomes" id="UP000005289"/>
    </source>
</evidence>
<dbReference type="PANTHER" id="PTHR38690:SF1">
    <property type="entry name" value="PROTEASE"/>
    <property type="match status" value="1"/>
</dbReference>
<evidence type="ECO:0000313" key="3">
    <source>
        <dbReference type="EMBL" id="AHE99877.1"/>
    </source>
</evidence>